<gene>
    <name evidence="1" type="ORF">V1264_019937</name>
</gene>
<keyword evidence="2" id="KW-1185">Reference proteome</keyword>
<organism evidence="1 2">
    <name type="scientific">Littorina saxatilis</name>
    <dbReference type="NCBI Taxonomy" id="31220"/>
    <lineage>
        <taxon>Eukaryota</taxon>
        <taxon>Metazoa</taxon>
        <taxon>Spiralia</taxon>
        <taxon>Lophotrochozoa</taxon>
        <taxon>Mollusca</taxon>
        <taxon>Gastropoda</taxon>
        <taxon>Caenogastropoda</taxon>
        <taxon>Littorinimorpha</taxon>
        <taxon>Littorinoidea</taxon>
        <taxon>Littorinidae</taxon>
        <taxon>Littorina</taxon>
    </lineage>
</organism>
<proteinExistence type="predicted"/>
<reference evidence="1 2" key="1">
    <citation type="submission" date="2024-02" db="EMBL/GenBank/DDBJ databases">
        <title>Chromosome-scale genome assembly of the rough periwinkle Littorina saxatilis.</title>
        <authorList>
            <person name="De Jode A."/>
            <person name="Faria R."/>
            <person name="Formenti G."/>
            <person name="Sims Y."/>
            <person name="Smith T.P."/>
            <person name="Tracey A."/>
            <person name="Wood J.M.D."/>
            <person name="Zagrodzka Z.B."/>
            <person name="Johannesson K."/>
            <person name="Butlin R.K."/>
            <person name="Leder E.H."/>
        </authorList>
    </citation>
    <scope>NUCLEOTIDE SEQUENCE [LARGE SCALE GENOMIC DNA]</scope>
    <source>
        <strain evidence="1">Snail1</strain>
        <tissue evidence="1">Muscle</tissue>
    </source>
</reference>
<dbReference type="Proteomes" id="UP001374579">
    <property type="component" value="Unassembled WGS sequence"/>
</dbReference>
<evidence type="ECO:0000313" key="2">
    <source>
        <dbReference type="Proteomes" id="UP001374579"/>
    </source>
</evidence>
<dbReference type="EMBL" id="JBAMIC010000010">
    <property type="protein sequence ID" value="KAK7101576.1"/>
    <property type="molecule type" value="Genomic_DNA"/>
</dbReference>
<accession>A0AAN9B902</accession>
<comment type="caution">
    <text evidence="1">The sequence shown here is derived from an EMBL/GenBank/DDBJ whole genome shotgun (WGS) entry which is preliminary data.</text>
</comment>
<evidence type="ECO:0000313" key="1">
    <source>
        <dbReference type="EMBL" id="KAK7101576.1"/>
    </source>
</evidence>
<protein>
    <submittedName>
        <fullName evidence="1">Uncharacterized protein</fullName>
    </submittedName>
</protein>
<sequence length="71" mass="8258">MAPIRRRNEERKLTGQFEKFLEAKGGNSCFVIHGQEVTLITPTHRIYGIKVGYIWDKRLNYGLTECMKSKV</sequence>
<name>A0AAN9B902_9CAEN</name>
<dbReference type="AlphaFoldDB" id="A0AAN9B902"/>